<dbReference type="PANTHER" id="PTHR11733">
    <property type="entry name" value="ZINC METALLOPROTEASE FAMILY M13 NEPRILYSIN-RELATED"/>
    <property type="match status" value="1"/>
</dbReference>
<dbReference type="GO" id="GO:0004222">
    <property type="term" value="F:metalloendopeptidase activity"/>
    <property type="evidence" value="ECO:0007669"/>
    <property type="project" value="InterPro"/>
</dbReference>
<dbReference type="CDD" id="cd08662">
    <property type="entry name" value="M13"/>
    <property type="match status" value="1"/>
</dbReference>
<dbReference type="EMBL" id="SOCN01000001">
    <property type="protein sequence ID" value="TDV24432.1"/>
    <property type="molecule type" value="Genomic_DNA"/>
</dbReference>
<comment type="similarity">
    <text evidence="2">Belongs to the peptidase M13 family.</text>
</comment>
<keyword evidence="5" id="KW-0378">Hydrolase</keyword>
<dbReference type="InterPro" id="IPR018497">
    <property type="entry name" value="Peptidase_M13_C"/>
</dbReference>
<dbReference type="OrthoDB" id="9775677at2"/>
<protein>
    <submittedName>
        <fullName evidence="10">Putative endopeptidase</fullName>
    </submittedName>
</protein>
<dbReference type="PANTHER" id="PTHR11733:SF167">
    <property type="entry name" value="FI17812P1-RELATED"/>
    <property type="match status" value="1"/>
</dbReference>
<dbReference type="Gene3D" id="3.40.390.10">
    <property type="entry name" value="Collagenase (Catalytic Domain)"/>
    <property type="match status" value="1"/>
</dbReference>
<keyword evidence="7" id="KW-0482">Metalloprotease</keyword>
<evidence type="ECO:0000256" key="1">
    <source>
        <dbReference type="ARBA" id="ARBA00001947"/>
    </source>
</evidence>
<accession>A0A4R7UD76</accession>
<dbReference type="InterPro" id="IPR024079">
    <property type="entry name" value="MetalloPept_cat_dom_sf"/>
</dbReference>
<dbReference type="GO" id="GO:0005886">
    <property type="term" value="C:plasma membrane"/>
    <property type="evidence" value="ECO:0007669"/>
    <property type="project" value="TreeGrafter"/>
</dbReference>
<keyword evidence="11" id="KW-1185">Reference proteome</keyword>
<dbReference type="PRINTS" id="PR00786">
    <property type="entry name" value="NEPRILYSIN"/>
</dbReference>
<dbReference type="SUPFAM" id="SSF55486">
    <property type="entry name" value="Metalloproteases ('zincins'), catalytic domain"/>
    <property type="match status" value="1"/>
</dbReference>
<evidence type="ECO:0000256" key="6">
    <source>
        <dbReference type="ARBA" id="ARBA00022833"/>
    </source>
</evidence>
<evidence type="ECO:0000259" key="8">
    <source>
        <dbReference type="Pfam" id="PF01431"/>
    </source>
</evidence>
<proteinExistence type="inferred from homology"/>
<dbReference type="InterPro" id="IPR042089">
    <property type="entry name" value="Peptidase_M13_dom_2"/>
</dbReference>
<evidence type="ECO:0000256" key="2">
    <source>
        <dbReference type="ARBA" id="ARBA00007357"/>
    </source>
</evidence>
<dbReference type="Pfam" id="PF05649">
    <property type="entry name" value="Peptidase_M13_N"/>
    <property type="match status" value="1"/>
</dbReference>
<dbReference type="Pfam" id="PF01431">
    <property type="entry name" value="Peptidase_M13"/>
    <property type="match status" value="1"/>
</dbReference>
<gene>
    <name evidence="10" type="ORF">BCF59_0402</name>
</gene>
<reference evidence="10 11" key="1">
    <citation type="submission" date="2019-03" db="EMBL/GenBank/DDBJ databases">
        <title>Genomic Encyclopedia of Archaeal and Bacterial Type Strains, Phase II (KMG-II): from individual species to whole genera.</title>
        <authorList>
            <person name="Goeker M."/>
        </authorList>
    </citation>
    <scope>NUCLEOTIDE SEQUENCE [LARGE SCALE GENOMIC DNA]</scope>
    <source>
        <strain evidence="10 11">ATCC 35214</strain>
    </source>
</reference>
<dbReference type="RefSeq" id="WP_134110715.1">
    <property type="nucleotide sequence ID" value="NZ_SOCN01000001.1"/>
</dbReference>
<evidence type="ECO:0000256" key="3">
    <source>
        <dbReference type="ARBA" id="ARBA00022670"/>
    </source>
</evidence>
<comment type="cofactor">
    <cofactor evidence="1">
        <name>Zn(2+)</name>
        <dbReference type="ChEBI" id="CHEBI:29105"/>
    </cofactor>
</comment>
<feature type="domain" description="Peptidase M13 C-terminal" evidence="8">
    <location>
        <begin position="441"/>
        <end position="631"/>
    </location>
</feature>
<dbReference type="AlphaFoldDB" id="A0A4R7UD76"/>
<feature type="domain" description="Peptidase M13 N-terminal" evidence="9">
    <location>
        <begin position="6"/>
        <end position="384"/>
    </location>
</feature>
<name>A0A4R7UD76_9BACT</name>
<evidence type="ECO:0000259" key="9">
    <source>
        <dbReference type="Pfam" id="PF05649"/>
    </source>
</evidence>
<evidence type="ECO:0000256" key="5">
    <source>
        <dbReference type="ARBA" id="ARBA00022801"/>
    </source>
</evidence>
<comment type="caution">
    <text evidence="10">The sequence shown here is derived from an EMBL/GenBank/DDBJ whole genome shotgun (WGS) entry which is preliminary data.</text>
</comment>
<evidence type="ECO:0000256" key="7">
    <source>
        <dbReference type="ARBA" id="ARBA00023049"/>
    </source>
</evidence>
<dbReference type="InterPro" id="IPR008753">
    <property type="entry name" value="Peptidase_M13_N"/>
</dbReference>
<dbReference type="InterPro" id="IPR000718">
    <property type="entry name" value="Peptidase_M13"/>
</dbReference>
<evidence type="ECO:0000313" key="11">
    <source>
        <dbReference type="Proteomes" id="UP000295757"/>
    </source>
</evidence>
<evidence type="ECO:0000313" key="10">
    <source>
        <dbReference type="EMBL" id="TDV24432.1"/>
    </source>
</evidence>
<organism evidence="10 11">
    <name type="scientific">Mycoplasmopsis mustelae</name>
    <dbReference type="NCBI Taxonomy" id="171289"/>
    <lineage>
        <taxon>Bacteria</taxon>
        <taxon>Bacillati</taxon>
        <taxon>Mycoplasmatota</taxon>
        <taxon>Mycoplasmoidales</taxon>
        <taxon>Metamycoplasmataceae</taxon>
        <taxon>Mycoplasmopsis</taxon>
    </lineage>
</organism>
<keyword evidence="3" id="KW-0645">Protease</keyword>
<dbReference type="GO" id="GO:0016485">
    <property type="term" value="P:protein processing"/>
    <property type="evidence" value="ECO:0007669"/>
    <property type="project" value="TreeGrafter"/>
</dbReference>
<evidence type="ECO:0000256" key="4">
    <source>
        <dbReference type="ARBA" id="ARBA00022723"/>
    </source>
</evidence>
<dbReference type="GO" id="GO:0046872">
    <property type="term" value="F:metal ion binding"/>
    <property type="evidence" value="ECO:0007669"/>
    <property type="project" value="UniProtKB-KW"/>
</dbReference>
<sequence>MDKLLKNDFYEYVNAEWLKTAKIPEDRASIGSFVELDINLEKLLKSLIKKWVDKEKEQPKDYPMVLELIKFYQLVINEKQRAMLEWQPVKEFLSKLNQINSFDDLFKQDRDFWLEYTALPIQIQLWEDFVDNEKRIVWLDSLPTILPAKETYNQADKNKLLNVWRNMVLDLLVSFGIQADMANKMIQNAIDFDNYFKDHILSAVEQADYVSLYKLKQRDELKTYSKQVNLANLLDLIVGQKVTEASIPNLKLFEEFDEIFCTENFNKYKDFLFIKNLLATTGYLSEEIRIKATEFKNALNAVEKVRNLEDYAYDLTTKFFGMPLGMYYADKYFGSKAKKDVENMIASMIQIYKESLLANTWLSKETIKKAIIKLEAFEPMVGYPEEIRPYYAKFKVKSYQDGSNIFANVKKFVKLITEYNFSLYHKAESRKMWSMTPVTINAYYTPIHNQIVFPAAILAAPFYDINQSKSANYGGIGAVIAHEISHGFDNNGSQFDEKGRLNNWWTEHDLHEFKKRTQAAIALYDQTPTPFGKVNGKLTVSENIADLGGFACALEAAKREADFNAKEFFISWARIWRSIYKDGLAKRLLESDVHSPTKVRANKVLSNCDLFIETFNIKKGDQMFIDKSKRVKIW</sequence>
<keyword evidence="4" id="KW-0479">Metal-binding</keyword>
<dbReference type="PROSITE" id="PS51885">
    <property type="entry name" value="NEPRILYSIN"/>
    <property type="match status" value="1"/>
</dbReference>
<dbReference type="Gene3D" id="1.10.1380.10">
    <property type="entry name" value="Neutral endopeptidase , domain2"/>
    <property type="match status" value="1"/>
</dbReference>
<dbReference type="Proteomes" id="UP000295757">
    <property type="component" value="Unassembled WGS sequence"/>
</dbReference>
<keyword evidence="6" id="KW-0862">Zinc</keyword>